<reference evidence="2" key="1">
    <citation type="submission" date="2018-01" db="EMBL/GenBank/DDBJ databases">
        <title>An insight into the sialome of Amazonian anophelines.</title>
        <authorList>
            <person name="Ribeiro J.M."/>
            <person name="Scarpassa V."/>
            <person name="Calvo E."/>
        </authorList>
    </citation>
    <scope>NUCLEOTIDE SEQUENCE</scope>
    <source>
        <tissue evidence="2">Salivary glands</tissue>
    </source>
</reference>
<protein>
    <submittedName>
        <fullName evidence="2">Putative secreted protein</fullName>
    </submittedName>
</protein>
<evidence type="ECO:0000256" key="1">
    <source>
        <dbReference type="SAM" id="MobiDB-lite"/>
    </source>
</evidence>
<sequence>MMKIGNIIVVIRGLIGLLLSMDFTCNMDLFLITCKIIARLVLACRPSMQLSKIITTDQLLQLVRIAVWENPHQPWAVHAITCLLQDVLEADKSFKDEDNDSSDSASDEGSGGGMNRSNGSGSNGALGSSVGGASLPSMRPPVEVPYKQQQQPLHPLHNAHHVTVDMSYADVLKSQLPSVVECDDQEMEEIMIIDDVITTREKRFLKRDSSAFSSSAGGKLIFSNKIISAAMDARLEMGLDTNVEIVLRRLTTRSAFNLITSLPHVATMHGAAAEAVGDGIASNQTQSCPPSSDTLTPPWPDSIVDAWSGPEYLQGLETNVMLTEVFDKILTDLPQIDSWLNLEKVLQLWLTLNGETLEHMPGSSATGLNPYSFPKIPFGDRAVRGLIRALATHPSVKLRAWCLGFQCLILACKPHFEADCLETNSISSDNHFRRMGNLIVRDELFDAMLLRFLSGEDVPLGTMDTATTSRYAGPTVCKLLVELFIWLEMRCHVKDLLKLSLMKVTLRLVQCNGAISKQKGPIDAQSQLIKELLNFSYDKEDHGMAVSFIECVSHLVYDSIVNVEKLYCQKTVEVNNSSNSSMYGGGGMRFGSLFASVLGENGRSGKTVTDGTLLVDMLKLSSVLVSVKNQRNSSPTGTEQPSSVVASILLCCSNPDVCGVGAAGGLPPYATICTYTAALEVVRRLDHRKRMATVVQVVMLVPVVERMTI</sequence>
<feature type="compositionally biased region" description="Low complexity" evidence="1">
    <location>
        <begin position="115"/>
        <end position="134"/>
    </location>
</feature>
<accession>A0A2M4B0Q4</accession>
<evidence type="ECO:0000313" key="2">
    <source>
        <dbReference type="EMBL" id="MBW46595.1"/>
    </source>
</evidence>
<dbReference type="AlphaFoldDB" id="A0A2M4B0Q4"/>
<proteinExistence type="predicted"/>
<dbReference type="EMBL" id="GGFK01013274">
    <property type="protein sequence ID" value="MBW46595.1"/>
    <property type="molecule type" value="Transcribed_RNA"/>
</dbReference>
<organism evidence="2">
    <name type="scientific">Anopheles triannulatus</name>
    <dbReference type="NCBI Taxonomy" id="58253"/>
    <lineage>
        <taxon>Eukaryota</taxon>
        <taxon>Metazoa</taxon>
        <taxon>Ecdysozoa</taxon>
        <taxon>Arthropoda</taxon>
        <taxon>Hexapoda</taxon>
        <taxon>Insecta</taxon>
        <taxon>Pterygota</taxon>
        <taxon>Neoptera</taxon>
        <taxon>Endopterygota</taxon>
        <taxon>Diptera</taxon>
        <taxon>Nematocera</taxon>
        <taxon>Culicoidea</taxon>
        <taxon>Culicidae</taxon>
        <taxon>Anophelinae</taxon>
        <taxon>Anopheles</taxon>
    </lineage>
</organism>
<feature type="region of interest" description="Disordered" evidence="1">
    <location>
        <begin position="94"/>
        <end position="141"/>
    </location>
</feature>
<name>A0A2M4B0Q4_9DIPT</name>